<evidence type="ECO:0000313" key="6">
    <source>
        <dbReference type="Proteomes" id="UP000340077"/>
    </source>
</evidence>
<feature type="domain" description="Imelysin-like" evidence="4">
    <location>
        <begin position="37"/>
        <end position="320"/>
    </location>
</feature>
<proteinExistence type="predicted"/>
<evidence type="ECO:0000259" key="4">
    <source>
        <dbReference type="Pfam" id="PF09375"/>
    </source>
</evidence>
<name>A0A5M3PKQ4_9GAMM</name>
<comment type="subcellular location">
    <subcellularLocation>
        <location evidence="1">Cell envelope</location>
    </subcellularLocation>
</comment>
<sequence>MQPITRLLCTFILAATSPLVWASDATSQARQQWYEGIVTGYQSLKKETGALAERARDYCRNPAPQSREQLEAAWLDAFLAWQRVRFVDFGPVENNNLSWQFQFWPDPKNLVARKAAYLTGDEEPITPQVISQSGVAVQGFPMIEYLLFDQTFNTGDNKLPAPRTCELLTGVAAHVESNGDELMTRWQAFRPHYLKTDQYFDTTVRAGMAALEILEERRLAQPMGLRGNGKRNPYIADAWRSGETLKTIEATVDGLNQFFLPGLTTALESNEEKHLAERIRNQFNEVQQNFPGAYFPMATALDEEVQFRVLQGLYVDVSQLTILVNDQAAVALNVVRGFNSSDGD</sequence>
<dbReference type="GO" id="GO:0030313">
    <property type="term" value="C:cell envelope"/>
    <property type="evidence" value="ECO:0007669"/>
    <property type="project" value="UniProtKB-SubCell"/>
</dbReference>
<dbReference type="InterPro" id="IPR038352">
    <property type="entry name" value="Imelysin_sf"/>
</dbReference>
<dbReference type="AlphaFoldDB" id="A0A5M3PKQ4"/>
<gene>
    <name evidence="5" type="ORF">MS5N3_07770</name>
</gene>
<dbReference type="Gene3D" id="1.20.1420.20">
    <property type="entry name" value="M75 peptidase, HXXE motif"/>
    <property type="match status" value="1"/>
</dbReference>
<reference evidence="5 6" key="1">
    <citation type="journal article" date="2019" name="J. Gen. Appl. Microbiol.">
        <title>Aerobic degradation of cis-dichloroethene by the marine bacterium Marinobacter salsuginis strain 5N-3.</title>
        <authorList>
            <person name="Inoue Y."/>
            <person name="Fukunaga Y."/>
            <person name="Katsumata H."/>
            <person name="Ohji S."/>
            <person name="Hosoyama A."/>
            <person name="Mori K."/>
            <person name="Ando K."/>
        </authorList>
    </citation>
    <scope>NUCLEOTIDE SEQUENCE [LARGE SCALE GENOMIC DNA]</scope>
    <source>
        <strain evidence="5 6">5N-3</strain>
    </source>
</reference>
<evidence type="ECO:0000256" key="1">
    <source>
        <dbReference type="ARBA" id="ARBA00004196"/>
    </source>
</evidence>
<accession>A0A5M3PKQ4</accession>
<dbReference type="CDD" id="cd14659">
    <property type="entry name" value="Imelysin-like_IPPA"/>
    <property type="match status" value="1"/>
</dbReference>
<feature type="signal peptide" evidence="3">
    <location>
        <begin position="1"/>
        <end position="22"/>
    </location>
</feature>
<keyword evidence="5" id="KW-0449">Lipoprotein</keyword>
<evidence type="ECO:0000256" key="3">
    <source>
        <dbReference type="SAM" id="SignalP"/>
    </source>
</evidence>
<dbReference type="InterPro" id="IPR018976">
    <property type="entry name" value="Imelysin-like"/>
</dbReference>
<protein>
    <submittedName>
        <fullName evidence="5">Lipoprotein</fullName>
    </submittedName>
</protein>
<organism evidence="5 6">
    <name type="scientific">Marinobacter salsuginis</name>
    <dbReference type="NCBI Taxonomy" id="418719"/>
    <lineage>
        <taxon>Bacteria</taxon>
        <taxon>Pseudomonadati</taxon>
        <taxon>Pseudomonadota</taxon>
        <taxon>Gammaproteobacteria</taxon>
        <taxon>Pseudomonadales</taxon>
        <taxon>Marinobacteraceae</taxon>
        <taxon>Marinobacter</taxon>
    </lineage>
</organism>
<dbReference type="Proteomes" id="UP000340077">
    <property type="component" value="Unassembled WGS sequence"/>
</dbReference>
<evidence type="ECO:0000313" key="5">
    <source>
        <dbReference type="EMBL" id="GBO83326.1"/>
    </source>
</evidence>
<dbReference type="Pfam" id="PF09375">
    <property type="entry name" value="Peptidase_M75"/>
    <property type="match status" value="1"/>
</dbReference>
<dbReference type="EMBL" id="BGZH01000001">
    <property type="protein sequence ID" value="GBO83326.1"/>
    <property type="molecule type" value="Genomic_DNA"/>
</dbReference>
<feature type="chain" id="PRO_5024304844" evidence="3">
    <location>
        <begin position="23"/>
        <end position="344"/>
    </location>
</feature>
<keyword evidence="6" id="KW-1185">Reference proteome</keyword>
<evidence type="ECO:0000256" key="2">
    <source>
        <dbReference type="ARBA" id="ARBA00022729"/>
    </source>
</evidence>
<comment type="caution">
    <text evidence="5">The sequence shown here is derived from an EMBL/GenBank/DDBJ whole genome shotgun (WGS) entry which is preliminary data.</text>
</comment>
<dbReference type="InterPro" id="IPR034984">
    <property type="entry name" value="Imelysin-like_IPPA"/>
</dbReference>
<keyword evidence="2 3" id="KW-0732">Signal</keyword>
<dbReference type="RefSeq" id="WP_153633758.1">
    <property type="nucleotide sequence ID" value="NZ_BGZH01000001.1"/>
</dbReference>